<organism evidence="2 3">
    <name type="scientific">Aureimonas phyllosphaerae</name>
    <dbReference type="NCBI Taxonomy" id="1166078"/>
    <lineage>
        <taxon>Bacteria</taxon>
        <taxon>Pseudomonadati</taxon>
        <taxon>Pseudomonadota</taxon>
        <taxon>Alphaproteobacteria</taxon>
        <taxon>Hyphomicrobiales</taxon>
        <taxon>Aurantimonadaceae</taxon>
        <taxon>Aureimonas</taxon>
    </lineage>
</organism>
<evidence type="ECO:0000313" key="2">
    <source>
        <dbReference type="EMBL" id="MBB3935944.1"/>
    </source>
</evidence>
<keyword evidence="3" id="KW-1185">Reference proteome</keyword>
<evidence type="ECO:0000313" key="3">
    <source>
        <dbReference type="Proteomes" id="UP000531216"/>
    </source>
</evidence>
<feature type="transmembrane region" description="Helical" evidence="1">
    <location>
        <begin position="12"/>
        <end position="30"/>
    </location>
</feature>
<reference evidence="2 3" key="1">
    <citation type="submission" date="2020-08" db="EMBL/GenBank/DDBJ databases">
        <title>Genomic Encyclopedia of Type Strains, Phase IV (KMG-IV): sequencing the most valuable type-strain genomes for metagenomic binning, comparative biology and taxonomic classification.</title>
        <authorList>
            <person name="Goeker M."/>
        </authorList>
    </citation>
    <scope>NUCLEOTIDE SEQUENCE [LARGE SCALE GENOMIC DNA]</scope>
    <source>
        <strain evidence="2 3">DSM 25024</strain>
    </source>
</reference>
<evidence type="ECO:0000256" key="1">
    <source>
        <dbReference type="SAM" id="Phobius"/>
    </source>
</evidence>
<comment type="caution">
    <text evidence="2">The sequence shown here is derived from an EMBL/GenBank/DDBJ whole genome shotgun (WGS) entry which is preliminary data.</text>
</comment>
<accession>A0A7W6BPY9</accession>
<name>A0A7W6BPY9_9HYPH</name>
<dbReference type="EMBL" id="JACIDO010000004">
    <property type="protein sequence ID" value="MBB3935944.1"/>
    <property type="molecule type" value="Genomic_DNA"/>
</dbReference>
<keyword evidence="1" id="KW-0472">Membrane</keyword>
<dbReference type="RefSeq" id="WP_175526851.1">
    <property type="nucleotide sequence ID" value="NZ_CP181348.1"/>
</dbReference>
<gene>
    <name evidence="2" type="ORF">GGR05_002094</name>
</gene>
<keyword evidence="1" id="KW-0812">Transmembrane</keyword>
<keyword evidence="1" id="KW-1133">Transmembrane helix</keyword>
<sequence length="52" mass="5473">MREGRRTKSQATVLIVVAILVALFLIGLWSDGFGLMGTEMAPGTTTPPGNPT</sequence>
<protein>
    <submittedName>
        <fullName evidence="2">Putative membrane protein YkgB</fullName>
    </submittedName>
</protein>
<dbReference type="Proteomes" id="UP000531216">
    <property type="component" value="Unassembled WGS sequence"/>
</dbReference>
<proteinExistence type="predicted"/>
<dbReference type="AlphaFoldDB" id="A0A7W6BPY9"/>